<protein>
    <submittedName>
        <fullName evidence="1">Uncharacterized protein</fullName>
    </submittedName>
</protein>
<evidence type="ECO:0000313" key="2">
    <source>
        <dbReference type="Proteomes" id="UP001161691"/>
    </source>
</evidence>
<dbReference type="Proteomes" id="UP001161691">
    <property type="component" value="Unassembled WGS sequence"/>
</dbReference>
<evidence type="ECO:0000313" key="1">
    <source>
        <dbReference type="EMBL" id="MDI4648075.1"/>
    </source>
</evidence>
<comment type="caution">
    <text evidence="1">The sequence shown here is derived from an EMBL/GenBank/DDBJ whole genome shotgun (WGS) entry which is preliminary data.</text>
</comment>
<proteinExistence type="predicted"/>
<reference evidence="1" key="1">
    <citation type="submission" date="2023-04" db="EMBL/GenBank/DDBJ databases">
        <title>Comparative genomic analysis of Cohnella hashimotonis sp. nov., isolated from the International Space Station.</title>
        <authorList>
            <person name="Venkateswaran K."/>
            <person name="Simpson A."/>
        </authorList>
    </citation>
    <scope>NUCLEOTIDE SEQUENCE</scope>
    <source>
        <strain evidence="1">F6_2S_P_1</strain>
    </source>
</reference>
<accession>A0ABT6TMP1</accession>
<dbReference type="RefSeq" id="WP_282910813.1">
    <property type="nucleotide sequence ID" value="NZ_JAGRPV010000001.1"/>
</dbReference>
<name>A0ABT6TMP1_9BACL</name>
<sequence length="186" mass="21692">MDYLNHYYQEAYIFGTVHSRFEAQGFLTAYDFFCIIIWKANRAKTKIAKRLLKSGSYANLDEAVIALTSGINEVSDHKNRLRLLMMNWGFQLPMATAILTVLYPDDFTVYDIRVCNELNGFHNLKNMVSFESIWSGFLSYKQQVELVAPTDISLRDKDRYLWGRSFASQLENDIARNFLEEEPEDE</sequence>
<gene>
    <name evidence="1" type="ORF">KB449_24205</name>
</gene>
<dbReference type="EMBL" id="JAGRPV010000001">
    <property type="protein sequence ID" value="MDI4648075.1"/>
    <property type="molecule type" value="Genomic_DNA"/>
</dbReference>
<keyword evidence="2" id="KW-1185">Reference proteome</keyword>
<organism evidence="1 2">
    <name type="scientific">Cohnella hashimotonis</name>
    <dbReference type="NCBI Taxonomy" id="2826895"/>
    <lineage>
        <taxon>Bacteria</taxon>
        <taxon>Bacillati</taxon>
        <taxon>Bacillota</taxon>
        <taxon>Bacilli</taxon>
        <taxon>Bacillales</taxon>
        <taxon>Paenibacillaceae</taxon>
        <taxon>Cohnella</taxon>
    </lineage>
</organism>